<accession>A0A1H9PGL5</accession>
<protein>
    <submittedName>
        <fullName evidence="1">Uncharacterized protein</fullName>
    </submittedName>
</protein>
<dbReference type="AlphaFoldDB" id="A0A1H9PGL5"/>
<sequence length="67" mass="7909">MFTESGFAEYEKYQKWISDEDYMLSPNFVPTDETPQAAVDYYKRFESYVVDFDAPDFKWPTGVGMNL</sequence>
<evidence type="ECO:0000313" key="1">
    <source>
        <dbReference type="EMBL" id="SER47294.1"/>
    </source>
</evidence>
<reference evidence="2" key="1">
    <citation type="submission" date="2016-10" db="EMBL/GenBank/DDBJ databases">
        <authorList>
            <person name="Varghese N."/>
            <person name="Submissions S."/>
        </authorList>
    </citation>
    <scope>NUCLEOTIDE SEQUENCE [LARGE SCALE GENOMIC DNA]</scope>
    <source>
        <strain evidence="2">KHGC19</strain>
    </source>
</reference>
<organism evidence="1 2">
    <name type="scientific">Parafannyhessea umbonata</name>
    <dbReference type="NCBI Taxonomy" id="604330"/>
    <lineage>
        <taxon>Bacteria</taxon>
        <taxon>Bacillati</taxon>
        <taxon>Actinomycetota</taxon>
        <taxon>Coriobacteriia</taxon>
        <taxon>Coriobacteriales</taxon>
        <taxon>Atopobiaceae</taxon>
        <taxon>Parafannyhessea</taxon>
    </lineage>
</organism>
<evidence type="ECO:0000313" key="2">
    <source>
        <dbReference type="Proteomes" id="UP000199128"/>
    </source>
</evidence>
<dbReference type="Proteomes" id="UP000199128">
    <property type="component" value="Unassembled WGS sequence"/>
</dbReference>
<gene>
    <name evidence="1" type="ORF">SAMN05216446_0943</name>
</gene>
<dbReference type="EMBL" id="FOGP01000003">
    <property type="protein sequence ID" value="SER47294.1"/>
    <property type="molecule type" value="Genomic_DNA"/>
</dbReference>
<dbReference type="RefSeq" id="WP_091008808.1">
    <property type="nucleotide sequence ID" value="NZ_FOGP01000003.1"/>
</dbReference>
<name>A0A1H9PGL5_9ACTN</name>
<proteinExistence type="predicted"/>